<sequence>MLYEVIAANPNESMTSTKTRTNAPTKAHKPIHVEVHQRLQPGVGPGPIHVVKKVLQHVEIGSTVKEVRVPVYLDHTLAAGTGALTASDRRAFAEQGLSLQEIAYIEMRLPAKKVRSDSHQAAFEAKRGARLRKKLAVRLISQLTADGELCEMVLAELGGAANDSDVASVEPPPSAAVSMTLSEKVSSLLALIDEVSSDIQAYKQTAKDGKSFNKSKLQAMLSKDGERDWILCWFSFSKMIEQATDTPFARRNGWSKDPGLVRLADAHRVKTSAPDSMKP</sequence>
<dbReference type="KEGG" id="pais:PFX98_01300"/>
<reference evidence="1" key="1">
    <citation type="submission" date="2023-01" db="EMBL/GenBank/DDBJ databases">
        <title>Whole genome sequence of Paucibacter sp. S2-9 isolated from pond sediment.</title>
        <authorList>
            <person name="Jung J.Y."/>
        </authorList>
    </citation>
    <scope>NUCLEOTIDE SEQUENCE</scope>
    <source>
        <strain evidence="1">S2-9</strain>
    </source>
</reference>
<name>A0AA95NES1_9BURK</name>
<accession>A0AA95NES1</accession>
<dbReference type="AlphaFoldDB" id="A0AA95NES1"/>
<dbReference type="RefSeq" id="WP_285233361.1">
    <property type="nucleotide sequence ID" value="NZ_CP116346.1"/>
</dbReference>
<evidence type="ECO:0000313" key="2">
    <source>
        <dbReference type="Proteomes" id="UP001177769"/>
    </source>
</evidence>
<keyword evidence="2" id="KW-1185">Reference proteome</keyword>
<proteinExistence type="predicted"/>
<dbReference type="Proteomes" id="UP001177769">
    <property type="component" value="Chromosome"/>
</dbReference>
<protein>
    <submittedName>
        <fullName evidence="1">Uncharacterized protein</fullName>
    </submittedName>
</protein>
<dbReference type="EMBL" id="CP116346">
    <property type="protein sequence ID" value="WIT12268.1"/>
    <property type="molecule type" value="Genomic_DNA"/>
</dbReference>
<gene>
    <name evidence="1" type="ORF">PFX98_01300</name>
</gene>
<organism evidence="1 2">
    <name type="scientific">Paucibacter sediminis</name>
    <dbReference type="NCBI Taxonomy" id="3019553"/>
    <lineage>
        <taxon>Bacteria</taxon>
        <taxon>Pseudomonadati</taxon>
        <taxon>Pseudomonadota</taxon>
        <taxon>Betaproteobacteria</taxon>
        <taxon>Burkholderiales</taxon>
        <taxon>Sphaerotilaceae</taxon>
        <taxon>Roseateles</taxon>
    </lineage>
</organism>
<evidence type="ECO:0000313" key="1">
    <source>
        <dbReference type="EMBL" id="WIT12268.1"/>
    </source>
</evidence>